<dbReference type="PANTHER" id="PTHR22602">
    <property type="entry name" value="TRANSFERASE CAF17, MITOCHONDRIAL-RELATED"/>
    <property type="match status" value="1"/>
</dbReference>
<dbReference type="SUPFAM" id="SSF103025">
    <property type="entry name" value="Folate-binding domain"/>
    <property type="match status" value="1"/>
</dbReference>
<dbReference type="InterPro" id="IPR057460">
    <property type="entry name" value="CAF17_C"/>
</dbReference>
<dbReference type="Proteomes" id="UP000268623">
    <property type="component" value="Unassembled WGS sequence"/>
</dbReference>
<feature type="domain" description="GCVT N-terminal" evidence="2">
    <location>
        <begin position="10"/>
        <end position="108"/>
    </location>
</feature>
<keyword evidence="5" id="KW-1185">Reference proteome</keyword>
<dbReference type="RefSeq" id="WP_123174902.1">
    <property type="nucleotide sequence ID" value="NZ_QWDD01000001.1"/>
</dbReference>
<evidence type="ECO:0000259" key="3">
    <source>
        <dbReference type="Pfam" id="PF25455"/>
    </source>
</evidence>
<comment type="caution">
    <text evidence="4">The sequence shown here is derived from an EMBL/GenBank/DDBJ whole genome shotgun (WGS) entry which is preliminary data.</text>
</comment>
<keyword evidence="1" id="KW-0809">Transit peptide</keyword>
<name>A0A3M9XKX8_9HYPH</name>
<protein>
    <submittedName>
        <fullName evidence="4">Folate-binding protein</fullName>
    </submittedName>
</protein>
<dbReference type="AlphaFoldDB" id="A0A3M9XKX8"/>
<dbReference type="Gene3D" id="2.40.30.160">
    <property type="match status" value="1"/>
</dbReference>
<accession>A0A3M9XKX8</accession>
<dbReference type="Pfam" id="PF25455">
    <property type="entry name" value="Beta-barrel_CAF17_C"/>
    <property type="match status" value="1"/>
</dbReference>
<dbReference type="InterPro" id="IPR006222">
    <property type="entry name" value="GCVT_N"/>
</dbReference>
<evidence type="ECO:0000256" key="1">
    <source>
        <dbReference type="ARBA" id="ARBA00022946"/>
    </source>
</evidence>
<reference evidence="4 5" key="1">
    <citation type="submission" date="2018-08" db="EMBL/GenBank/DDBJ databases">
        <title>Genome sequence of Methylocystis hirsuta CSC1, a methanotroph able to accumulate PHAs.</title>
        <authorList>
            <person name="Bordel S."/>
            <person name="Rodriguez E."/>
            <person name="Gancedo J."/>
            <person name="Munoz R."/>
        </authorList>
    </citation>
    <scope>NUCLEOTIDE SEQUENCE [LARGE SCALE GENOMIC DNA]</scope>
    <source>
        <strain evidence="4 5">CSC1</strain>
    </source>
</reference>
<dbReference type="GO" id="GO:0016226">
    <property type="term" value="P:iron-sulfur cluster assembly"/>
    <property type="evidence" value="ECO:0007669"/>
    <property type="project" value="TreeGrafter"/>
</dbReference>
<dbReference type="PANTHER" id="PTHR22602:SF0">
    <property type="entry name" value="TRANSFERASE CAF17, MITOCHONDRIAL-RELATED"/>
    <property type="match status" value="1"/>
</dbReference>
<dbReference type="InterPro" id="IPR017703">
    <property type="entry name" value="YgfZ/GCV_T_CS"/>
</dbReference>
<dbReference type="EMBL" id="QWDD01000001">
    <property type="protein sequence ID" value="RNJ48907.1"/>
    <property type="molecule type" value="Genomic_DNA"/>
</dbReference>
<gene>
    <name evidence="4" type="ORF">D1O30_04050</name>
</gene>
<sequence length="282" mass="29795">MSAVISLQDRGVVEIAGADATNFLHNLVTNDIAKLAPGEARFSALLAPQGKILVDFLVFVEGEGQSRRYLLDCPSSLEPDLLRRLGMYKLRAAVSVTSKSDEFAAFAVLAEARPEIPALAIARDPRSETLGWRLIAPRGTEAEVSREDYEAARIAAGVPQGGVDFAYGAAFPHEANMDLLAGVDFTKGCYVGQEVVSRTKHRNLARKRVTPYHVEGEAPAPGTKVMAGEIEIGVAGSHSGERGLALIRLDRLADAMAAGTVLTAGGASLEFVVGAGSELKPA</sequence>
<feature type="domain" description="CAF17 C-terminal" evidence="3">
    <location>
        <begin position="206"/>
        <end position="270"/>
    </location>
</feature>
<dbReference type="OrthoDB" id="9796287at2"/>
<dbReference type="Gene3D" id="3.30.1360.120">
    <property type="entry name" value="Probable tRNA modification gtpase trme, domain 1"/>
    <property type="match status" value="1"/>
</dbReference>
<dbReference type="Pfam" id="PF01571">
    <property type="entry name" value="GCV_T"/>
    <property type="match status" value="1"/>
</dbReference>
<organism evidence="4 5">
    <name type="scientific">Methylocystis hirsuta</name>
    <dbReference type="NCBI Taxonomy" id="369798"/>
    <lineage>
        <taxon>Bacteria</taxon>
        <taxon>Pseudomonadati</taxon>
        <taxon>Pseudomonadota</taxon>
        <taxon>Alphaproteobacteria</taxon>
        <taxon>Hyphomicrobiales</taxon>
        <taxon>Methylocystaceae</taxon>
        <taxon>Methylocystis</taxon>
    </lineage>
</organism>
<evidence type="ECO:0000313" key="5">
    <source>
        <dbReference type="Proteomes" id="UP000268623"/>
    </source>
</evidence>
<dbReference type="PIRSF" id="PIRSF006487">
    <property type="entry name" value="GcvT"/>
    <property type="match status" value="1"/>
</dbReference>
<dbReference type="NCBIfam" id="TIGR03317">
    <property type="entry name" value="ygfZ_signature"/>
    <property type="match status" value="1"/>
</dbReference>
<evidence type="ECO:0000313" key="4">
    <source>
        <dbReference type="EMBL" id="RNJ48907.1"/>
    </source>
</evidence>
<dbReference type="InterPro" id="IPR045179">
    <property type="entry name" value="YgfZ/GcvT"/>
</dbReference>
<dbReference type="InterPro" id="IPR027266">
    <property type="entry name" value="TrmE/GcvT-like"/>
</dbReference>
<evidence type="ECO:0000259" key="2">
    <source>
        <dbReference type="Pfam" id="PF01571"/>
    </source>
</evidence>
<proteinExistence type="predicted"/>